<keyword evidence="2" id="KW-1133">Transmembrane helix</keyword>
<feature type="transmembrane region" description="Helical" evidence="2">
    <location>
        <begin position="166"/>
        <end position="184"/>
    </location>
</feature>
<gene>
    <name evidence="3" type="ORF">FBY41_0329</name>
</gene>
<accession>A0A543I059</accession>
<feature type="transmembrane region" description="Helical" evidence="2">
    <location>
        <begin position="225"/>
        <end position="246"/>
    </location>
</feature>
<evidence type="ECO:0008006" key="5">
    <source>
        <dbReference type="Google" id="ProtNLM"/>
    </source>
</evidence>
<feature type="transmembrane region" description="Helical" evidence="2">
    <location>
        <begin position="290"/>
        <end position="307"/>
    </location>
</feature>
<dbReference type="AlphaFoldDB" id="A0A543I059"/>
<dbReference type="Proteomes" id="UP000316747">
    <property type="component" value="Unassembled WGS sequence"/>
</dbReference>
<feature type="transmembrane region" description="Helical" evidence="2">
    <location>
        <begin position="49"/>
        <end position="67"/>
    </location>
</feature>
<keyword evidence="4" id="KW-1185">Reference proteome</keyword>
<feature type="region of interest" description="Disordered" evidence="1">
    <location>
        <begin position="1"/>
        <end position="43"/>
    </location>
</feature>
<feature type="compositionally biased region" description="Polar residues" evidence="1">
    <location>
        <begin position="1"/>
        <end position="37"/>
    </location>
</feature>
<feature type="transmembrane region" description="Helical" evidence="2">
    <location>
        <begin position="331"/>
        <end position="348"/>
    </location>
</feature>
<evidence type="ECO:0000256" key="1">
    <source>
        <dbReference type="SAM" id="MobiDB-lite"/>
    </source>
</evidence>
<keyword evidence="2" id="KW-0812">Transmembrane</keyword>
<evidence type="ECO:0000313" key="4">
    <source>
        <dbReference type="Proteomes" id="UP000316747"/>
    </source>
</evidence>
<reference evidence="3 4" key="1">
    <citation type="submission" date="2019-06" db="EMBL/GenBank/DDBJ databases">
        <title>Genome sequencing of plant associated microbes to promote plant fitness in Sorghum bicolor and Oryza sativa.</title>
        <authorList>
            <person name="Coleman-Derr D."/>
        </authorList>
    </citation>
    <scope>NUCLEOTIDE SEQUENCE [LARGE SCALE GENOMIC DNA]</scope>
    <source>
        <strain evidence="3 4">KV-663</strain>
    </source>
</reference>
<organism evidence="3 4">
    <name type="scientific">Humibacillus xanthopallidus</name>
    <dbReference type="NCBI Taxonomy" id="412689"/>
    <lineage>
        <taxon>Bacteria</taxon>
        <taxon>Bacillati</taxon>
        <taxon>Actinomycetota</taxon>
        <taxon>Actinomycetes</taxon>
        <taxon>Micrococcales</taxon>
        <taxon>Intrasporangiaceae</taxon>
        <taxon>Humibacillus</taxon>
    </lineage>
</organism>
<comment type="caution">
    <text evidence="3">The sequence shown here is derived from an EMBL/GenBank/DDBJ whole genome shotgun (WGS) entry which is preliminary data.</text>
</comment>
<name>A0A543I059_9MICO</name>
<dbReference type="RefSeq" id="WP_141841684.1">
    <property type="nucleotide sequence ID" value="NZ_VFPM01000001.1"/>
</dbReference>
<protein>
    <recommendedName>
        <fullName evidence="5">Dolichyl-phosphate-mannose-protein mannosyltransferase</fullName>
    </recommendedName>
</protein>
<sequence length="560" mass="58612">MTARQTESAASSGQPTAPEQPTSAGQPTSPEQPTTAPEGSGHGLSGGSVAAMTGIVLVWLVTLPRMVPSLFGDHGSYVSMAERLLAGDRLYVDVVDNKGPLFYAELAAGRLVSPYADIAIEIAWVIIACLAVRSLARAAGVGCVVGLVVAFAGVPVVVTGNAYGPGMTHLPGVALCLAVAALAVRRRWVVAGLLTGVLLLSKEIMVPIAVAAILTAAWHRRTWLGVARAAASSVLLAAAVLVVMWVRGELGAFVDILVSNVQYADGSLSQSRYGSFVGHLLNAIPEDGRGGGLITISAVLLALLAVGRRRDQHGPDDAEDAGAAPVVSKELVWDLTAATLVAAILVIGASGQWAHHSQSLYVAGCLALVLVAFRLSQAVAAGDHADSPAPPGSLASRQPWRAVGIVVLAAFITGGTLHPYYYLESARELPSRVAALGRTSVESVVLDQQPKVRTYARAGANDDGAHAVGLRSLDLVCPRFHHYSFEGKAVFDKIYACLPRADALIVDQNIRDEVDRPEWNAYVAEVRRLVSTGYTCVPTSRSQVCIKRDLYVAPSPTPAG</sequence>
<feature type="transmembrane region" description="Helical" evidence="2">
    <location>
        <begin position="360"/>
        <end position="380"/>
    </location>
</feature>
<evidence type="ECO:0000256" key="2">
    <source>
        <dbReference type="SAM" id="Phobius"/>
    </source>
</evidence>
<feature type="transmembrane region" description="Helical" evidence="2">
    <location>
        <begin position="400"/>
        <end position="423"/>
    </location>
</feature>
<feature type="transmembrane region" description="Helical" evidence="2">
    <location>
        <begin position="196"/>
        <end position="219"/>
    </location>
</feature>
<feature type="transmembrane region" description="Helical" evidence="2">
    <location>
        <begin position="112"/>
        <end position="132"/>
    </location>
</feature>
<dbReference type="EMBL" id="VFPM01000001">
    <property type="protein sequence ID" value="TQM63972.1"/>
    <property type="molecule type" value="Genomic_DNA"/>
</dbReference>
<proteinExistence type="predicted"/>
<evidence type="ECO:0000313" key="3">
    <source>
        <dbReference type="EMBL" id="TQM63972.1"/>
    </source>
</evidence>
<feature type="transmembrane region" description="Helical" evidence="2">
    <location>
        <begin position="139"/>
        <end position="160"/>
    </location>
</feature>
<dbReference type="OrthoDB" id="345761at2"/>
<keyword evidence="2" id="KW-0472">Membrane</keyword>